<organism evidence="1 2">
    <name type="scientific">Hemibagrus guttatus</name>
    <dbReference type="NCBI Taxonomy" id="175788"/>
    <lineage>
        <taxon>Eukaryota</taxon>
        <taxon>Metazoa</taxon>
        <taxon>Chordata</taxon>
        <taxon>Craniata</taxon>
        <taxon>Vertebrata</taxon>
        <taxon>Euteleostomi</taxon>
        <taxon>Actinopterygii</taxon>
        <taxon>Neopterygii</taxon>
        <taxon>Teleostei</taxon>
        <taxon>Ostariophysi</taxon>
        <taxon>Siluriformes</taxon>
        <taxon>Bagridae</taxon>
        <taxon>Hemibagrus</taxon>
    </lineage>
</organism>
<feature type="non-terminal residue" evidence="1">
    <location>
        <position position="103"/>
    </location>
</feature>
<protein>
    <recommendedName>
        <fullName evidence="3">Reverse transcriptase domain-containing protein</fullName>
    </recommendedName>
</protein>
<dbReference type="Proteomes" id="UP001274896">
    <property type="component" value="Unassembled WGS sequence"/>
</dbReference>
<comment type="caution">
    <text evidence="1">The sequence shown here is derived from an EMBL/GenBank/DDBJ whole genome shotgun (WGS) entry which is preliminary data.</text>
</comment>
<evidence type="ECO:0000313" key="1">
    <source>
        <dbReference type="EMBL" id="KAK3520290.1"/>
    </source>
</evidence>
<sequence>MLQTISPDLLPFITTVINGSLASGHVPTTFKVGVIPILKKPALDPSDISNYRPVSLLVSFKNSQTHYTTASARISVCLVDISSWMTAHQLKLNPSKTEMLVIP</sequence>
<dbReference type="AlphaFoldDB" id="A0AAE0QG20"/>
<gene>
    <name evidence="1" type="ORF">QTP70_020370</name>
</gene>
<evidence type="ECO:0008006" key="3">
    <source>
        <dbReference type="Google" id="ProtNLM"/>
    </source>
</evidence>
<name>A0AAE0QG20_9TELE</name>
<reference evidence="1" key="1">
    <citation type="submission" date="2023-06" db="EMBL/GenBank/DDBJ databases">
        <title>Male Hemibagrus guttatus genome.</title>
        <authorList>
            <person name="Bian C."/>
        </authorList>
    </citation>
    <scope>NUCLEOTIDE SEQUENCE</scope>
    <source>
        <strain evidence="1">Male_cb2023</strain>
        <tissue evidence="1">Muscle</tissue>
    </source>
</reference>
<proteinExistence type="predicted"/>
<dbReference type="EMBL" id="JAUCMX010000016">
    <property type="protein sequence ID" value="KAK3520290.1"/>
    <property type="molecule type" value="Genomic_DNA"/>
</dbReference>
<accession>A0AAE0QG20</accession>
<keyword evidence="2" id="KW-1185">Reference proteome</keyword>
<evidence type="ECO:0000313" key="2">
    <source>
        <dbReference type="Proteomes" id="UP001274896"/>
    </source>
</evidence>